<dbReference type="Proteomes" id="UP000018208">
    <property type="component" value="Unassembled WGS sequence"/>
</dbReference>
<feature type="coiled-coil region" evidence="1">
    <location>
        <begin position="132"/>
        <end position="187"/>
    </location>
</feature>
<gene>
    <name evidence="2" type="ORF">SS50377_15067</name>
    <name evidence="3" type="ORF">SS50377_25501</name>
</gene>
<proteinExistence type="predicted"/>
<evidence type="ECO:0000313" key="4">
    <source>
        <dbReference type="Proteomes" id="UP000018208"/>
    </source>
</evidence>
<protein>
    <submittedName>
        <fullName evidence="2">Uncharacterized protein</fullName>
    </submittedName>
</protein>
<evidence type="ECO:0000256" key="1">
    <source>
        <dbReference type="SAM" id="Coils"/>
    </source>
</evidence>
<sequence>MDYSQNSDRALQMRVHQLEEQLAIRNSEYHQLSSQALSTTQKLEQHIANLESEKAQMINKFASSQQYGSDETQVEELKQTIQILNEQLIDTNNELLEVHEQQEETRKTQMFNENQGDGQDFDIDQPFGKSQVQTLEEDIQLMRNAMADEEQKKLDDKDELNMLRDDNQELRQKLTFLEAQIRQINKLFGGLGNICTGAQDRLESLLSDGNEMNLTIGQSHFAWK</sequence>
<feature type="coiled-coil region" evidence="1">
    <location>
        <begin position="15"/>
        <end position="105"/>
    </location>
</feature>
<dbReference type="OrthoDB" id="10252953at2759"/>
<keyword evidence="1" id="KW-0175">Coiled coil</keyword>
<dbReference type="AlphaFoldDB" id="V6LL08"/>
<dbReference type="VEuPathDB" id="GiardiaDB:SS50377_25501"/>
<keyword evidence="4" id="KW-1185">Reference proteome</keyword>
<organism evidence="2">
    <name type="scientific">Spironucleus salmonicida</name>
    <dbReference type="NCBI Taxonomy" id="348837"/>
    <lineage>
        <taxon>Eukaryota</taxon>
        <taxon>Metamonada</taxon>
        <taxon>Diplomonadida</taxon>
        <taxon>Hexamitidae</taxon>
        <taxon>Hexamitinae</taxon>
        <taxon>Spironucleus</taxon>
    </lineage>
</organism>
<dbReference type="EMBL" id="KI546101">
    <property type="protein sequence ID" value="EST45048.1"/>
    <property type="molecule type" value="Genomic_DNA"/>
</dbReference>
<dbReference type="EMBL" id="AUWU02000005">
    <property type="protein sequence ID" value="KAH0573381.1"/>
    <property type="molecule type" value="Genomic_DNA"/>
</dbReference>
<reference evidence="2 3" key="1">
    <citation type="journal article" date="2014" name="PLoS Genet.">
        <title>The Genome of Spironucleus salmonicida Highlights a Fish Pathogen Adapted to Fluctuating Environments.</title>
        <authorList>
            <person name="Xu F."/>
            <person name="Jerlstrom-Hultqvist J."/>
            <person name="Einarsson E."/>
            <person name="Astvaldsson A."/>
            <person name="Svard S.G."/>
            <person name="Andersson J.O."/>
        </authorList>
    </citation>
    <scope>NUCLEOTIDE SEQUENCE</scope>
    <source>
        <strain evidence="3">ATCC 50377</strain>
    </source>
</reference>
<name>V6LL08_9EUKA</name>
<evidence type="ECO:0000313" key="3">
    <source>
        <dbReference type="EMBL" id="KAH0573381.1"/>
    </source>
</evidence>
<evidence type="ECO:0000313" key="2">
    <source>
        <dbReference type="EMBL" id="EST45048.1"/>
    </source>
</evidence>
<accession>V6LL08</accession>
<reference evidence="3" key="2">
    <citation type="submission" date="2020-12" db="EMBL/GenBank/DDBJ databases">
        <title>New Spironucleus salmonicida genome in near-complete chromosomes.</title>
        <authorList>
            <person name="Xu F."/>
            <person name="Kurt Z."/>
            <person name="Jimenez-Gonzalez A."/>
            <person name="Astvaldsson A."/>
            <person name="Andersson J.O."/>
            <person name="Svard S.G."/>
        </authorList>
    </citation>
    <scope>NUCLEOTIDE SEQUENCE</scope>
    <source>
        <strain evidence="3">ATCC 50377</strain>
    </source>
</reference>